<evidence type="ECO:0000313" key="14">
    <source>
        <dbReference type="EMBL" id="MFD2159013.1"/>
    </source>
</evidence>
<dbReference type="InterPro" id="IPR001915">
    <property type="entry name" value="Peptidase_M48"/>
</dbReference>
<dbReference type="InterPro" id="IPR050083">
    <property type="entry name" value="HtpX_protease"/>
</dbReference>
<keyword evidence="10 14" id="KW-0482">Metalloprotease</keyword>
<keyword evidence="4" id="KW-0645">Protease</keyword>
<sequence length="706" mass="79985">MHDTPYSLDDISSAFSTKQREVKKLNASYKWSLGLTAIFMVLLPLVYLTIIGGVIYAEWLLWQHMQTPDGTNFWSIFAAVLGLVLILFLIKPIFAREPKQAEPERILPGSEPVLESLIGRICTEVNAPYPNEITLSSDVNASASLRRGIWSLFSNDLRLTIGLPLTYGLSAQQLSEVLAHEFGHFSQGFGMRATYIIRSINYWFLKVVYQRDRFDVWLEKIAKVANNEIRAMFLVGTARVLIWLTRMLLKGLMWIGQAVSCHTLRQMEYDADHHAARIVGSQCFAETSKRMHALMIGQHQAQELLEGMWIEKQLARNFPRLVTEQANQINEEQFEAYLEEKHKQEKQDLFDTHPSDSLRAAAVEKLNEAGVLHLERPATSLFSHLDQSARSATLRFYKDECDLDIEHAELLDSTKMHRELAMQKNREDGYSRWLYDAVGVICPAPSSLWNLPAPSTVELSNSAITRSQQTLVGAKDTTEKITSPLADAYSDLLRSRVALGFLAAGYNLPKGAFDLETADTIHARNLESESSHQLHEQRQALRDWHNKILPQMMLQLRQLITRGVIDETYTKELISFIAQLTNSMQTLEDMRFKLTPLTEVIQTLSDEEVPDTTMKWLTDKSDAVKADLAKLWDGLAHIPYPLSNSKQSLQTLAFQQETDSEAHPIINIAQHANLTSERLGRFYVDAIGELAALASVETEQAREKSA</sequence>
<keyword evidence="11 12" id="KW-0472">Membrane</keyword>
<feature type="transmembrane region" description="Helical" evidence="12">
    <location>
        <begin position="73"/>
        <end position="90"/>
    </location>
</feature>
<evidence type="ECO:0000256" key="11">
    <source>
        <dbReference type="ARBA" id="ARBA00023136"/>
    </source>
</evidence>
<keyword evidence="9 12" id="KW-1133">Transmembrane helix</keyword>
<keyword evidence="7 14" id="KW-0378">Hydrolase</keyword>
<proteinExistence type="predicted"/>
<dbReference type="Proteomes" id="UP001597389">
    <property type="component" value="Unassembled WGS sequence"/>
</dbReference>
<evidence type="ECO:0000256" key="12">
    <source>
        <dbReference type="SAM" id="Phobius"/>
    </source>
</evidence>
<name>A0ABW4ZAJ2_9BACT</name>
<keyword evidence="6" id="KW-0479">Metal-binding</keyword>
<dbReference type="PANTHER" id="PTHR43221:SF1">
    <property type="entry name" value="PROTEASE HTPX"/>
    <property type="match status" value="1"/>
</dbReference>
<evidence type="ECO:0000256" key="3">
    <source>
        <dbReference type="ARBA" id="ARBA00022475"/>
    </source>
</evidence>
<evidence type="ECO:0000313" key="15">
    <source>
        <dbReference type="Proteomes" id="UP001597389"/>
    </source>
</evidence>
<dbReference type="RefSeq" id="WP_377087356.1">
    <property type="nucleotide sequence ID" value="NZ_JBHSJL010000014.1"/>
</dbReference>
<evidence type="ECO:0000256" key="10">
    <source>
        <dbReference type="ARBA" id="ARBA00023049"/>
    </source>
</evidence>
<keyword evidence="15" id="KW-1185">Reference proteome</keyword>
<evidence type="ECO:0000256" key="1">
    <source>
        <dbReference type="ARBA" id="ARBA00001947"/>
    </source>
</evidence>
<gene>
    <name evidence="14" type="ORF">ACFSW8_08895</name>
</gene>
<evidence type="ECO:0000256" key="7">
    <source>
        <dbReference type="ARBA" id="ARBA00022801"/>
    </source>
</evidence>
<protein>
    <submittedName>
        <fullName evidence="14">M48 family metalloprotease</fullName>
        <ecNumber evidence="14">3.4.24.-</ecNumber>
    </submittedName>
</protein>
<dbReference type="GO" id="GO:0008237">
    <property type="term" value="F:metallopeptidase activity"/>
    <property type="evidence" value="ECO:0007669"/>
    <property type="project" value="UniProtKB-KW"/>
</dbReference>
<dbReference type="EC" id="3.4.24.-" evidence="14"/>
<dbReference type="CDD" id="cd07328">
    <property type="entry name" value="M48_Ste24p_like"/>
    <property type="match status" value="1"/>
</dbReference>
<reference evidence="15" key="1">
    <citation type="journal article" date="2019" name="Int. J. Syst. Evol. Microbiol.">
        <title>The Global Catalogue of Microorganisms (GCM) 10K type strain sequencing project: providing services to taxonomists for standard genome sequencing and annotation.</title>
        <authorList>
            <consortium name="The Broad Institute Genomics Platform"/>
            <consortium name="The Broad Institute Genome Sequencing Center for Infectious Disease"/>
            <person name="Wu L."/>
            <person name="Ma J."/>
        </authorList>
    </citation>
    <scope>NUCLEOTIDE SEQUENCE [LARGE SCALE GENOMIC DNA]</scope>
    <source>
        <strain evidence="15">CCUG 57942</strain>
    </source>
</reference>
<keyword evidence="8" id="KW-0862">Zinc</keyword>
<accession>A0ABW4ZAJ2</accession>
<organism evidence="14 15">
    <name type="scientific">Rubritalea tangerina</name>
    <dbReference type="NCBI Taxonomy" id="430798"/>
    <lineage>
        <taxon>Bacteria</taxon>
        <taxon>Pseudomonadati</taxon>
        <taxon>Verrucomicrobiota</taxon>
        <taxon>Verrucomicrobiia</taxon>
        <taxon>Verrucomicrobiales</taxon>
        <taxon>Rubritaleaceae</taxon>
        <taxon>Rubritalea</taxon>
    </lineage>
</organism>
<comment type="caution">
    <text evidence="14">The sequence shown here is derived from an EMBL/GenBank/DDBJ whole genome shotgun (WGS) entry which is preliminary data.</text>
</comment>
<evidence type="ECO:0000256" key="9">
    <source>
        <dbReference type="ARBA" id="ARBA00022989"/>
    </source>
</evidence>
<dbReference type="PANTHER" id="PTHR43221">
    <property type="entry name" value="PROTEASE HTPX"/>
    <property type="match status" value="1"/>
</dbReference>
<dbReference type="Pfam" id="PF01435">
    <property type="entry name" value="Peptidase_M48"/>
    <property type="match status" value="1"/>
</dbReference>
<evidence type="ECO:0000256" key="8">
    <source>
        <dbReference type="ARBA" id="ARBA00022833"/>
    </source>
</evidence>
<feature type="domain" description="Peptidase M48" evidence="13">
    <location>
        <begin position="114"/>
        <end position="365"/>
    </location>
</feature>
<comment type="subcellular location">
    <subcellularLocation>
        <location evidence="2">Cell membrane</location>
        <topology evidence="2">Multi-pass membrane protein</topology>
    </subcellularLocation>
</comment>
<dbReference type="EMBL" id="JBHUJB010000035">
    <property type="protein sequence ID" value="MFD2159013.1"/>
    <property type="molecule type" value="Genomic_DNA"/>
</dbReference>
<evidence type="ECO:0000256" key="5">
    <source>
        <dbReference type="ARBA" id="ARBA00022692"/>
    </source>
</evidence>
<comment type="cofactor">
    <cofactor evidence="1">
        <name>Zn(2+)</name>
        <dbReference type="ChEBI" id="CHEBI:29105"/>
    </cofactor>
</comment>
<evidence type="ECO:0000256" key="6">
    <source>
        <dbReference type="ARBA" id="ARBA00022723"/>
    </source>
</evidence>
<feature type="transmembrane region" description="Helical" evidence="12">
    <location>
        <begin position="33"/>
        <end position="61"/>
    </location>
</feature>
<keyword evidence="3" id="KW-1003">Cell membrane</keyword>
<evidence type="ECO:0000256" key="2">
    <source>
        <dbReference type="ARBA" id="ARBA00004651"/>
    </source>
</evidence>
<keyword evidence="5 12" id="KW-0812">Transmembrane</keyword>
<evidence type="ECO:0000259" key="13">
    <source>
        <dbReference type="Pfam" id="PF01435"/>
    </source>
</evidence>
<evidence type="ECO:0000256" key="4">
    <source>
        <dbReference type="ARBA" id="ARBA00022670"/>
    </source>
</evidence>